<protein>
    <submittedName>
        <fullName evidence="1">Uncharacterized protein</fullName>
    </submittedName>
</protein>
<accession>A0A0F8VX57</accession>
<proteinExistence type="predicted"/>
<dbReference type="EMBL" id="LAZR01068834">
    <property type="protein sequence ID" value="KKK48897.1"/>
    <property type="molecule type" value="Genomic_DNA"/>
</dbReference>
<name>A0A0F8VX57_9ZZZZ</name>
<reference evidence="1" key="1">
    <citation type="journal article" date="2015" name="Nature">
        <title>Complex archaea that bridge the gap between prokaryotes and eukaryotes.</title>
        <authorList>
            <person name="Spang A."/>
            <person name="Saw J.H."/>
            <person name="Jorgensen S.L."/>
            <person name="Zaremba-Niedzwiedzka K."/>
            <person name="Martijn J."/>
            <person name="Lind A.E."/>
            <person name="van Eijk R."/>
            <person name="Schleper C."/>
            <person name="Guy L."/>
            <person name="Ettema T.J."/>
        </authorList>
    </citation>
    <scope>NUCLEOTIDE SEQUENCE</scope>
</reference>
<gene>
    <name evidence="1" type="ORF">LCGC14_3140510</name>
</gene>
<sequence>MMENNEIDWSPRSLPGGVYCSPGCGRGCTKAEYDLAVRDGNALAQRMGEGWVSEVWENLGWHYRAEKGVASVSFTRWHSGSEYTVYFYTVPPVVTSAETPEDALGFAVQEARGNELRIATDCAALQ</sequence>
<comment type="caution">
    <text evidence="1">The sequence shown here is derived from an EMBL/GenBank/DDBJ whole genome shotgun (WGS) entry which is preliminary data.</text>
</comment>
<dbReference type="AlphaFoldDB" id="A0A0F8VX57"/>
<evidence type="ECO:0000313" key="1">
    <source>
        <dbReference type="EMBL" id="KKK48897.1"/>
    </source>
</evidence>
<organism evidence="1">
    <name type="scientific">marine sediment metagenome</name>
    <dbReference type="NCBI Taxonomy" id="412755"/>
    <lineage>
        <taxon>unclassified sequences</taxon>
        <taxon>metagenomes</taxon>
        <taxon>ecological metagenomes</taxon>
    </lineage>
</organism>